<dbReference type="AlphaFoldDB" id="A0A563EL16"/>
<evidence type="ECO:0000256" key="1">
    <source>
        <dbReference type="SAM" id="Coils"/>
    </source>
</evidence>
<reference evidence="3 4" key="1">
    <citation type="submission" date="2019-07" db="EMBL/GenBank/DDBJ databases">
        <title>Lentzea xizangensis sp. nov., isolated from Qinghai-Tibetan Plateau Soils.</title>
        <authorList>
            <person name="Huang J."/>
        </authorList>
    </citation>
    <scope>NUCLEOTIDE SEQUENCE [LARGE SCALE GENOMIC DNA]</scope>
    <source>
        <strain evidence="3 4">FXJ1.1311</strain>
    </source>
</reference>
<gene>
    <name evidence="3" type="ORF">FKR81_31970</name>
</gene>
<accession>A0A563EL16</accession>
<proteinExistence type="predicted"/>
<comment type="caution">
    <text evidence="3">The sequence shown here is derived from an EMBL/GenBank/DDBJ whole genome shotgun (WGS) entry which is preliminary data.</text>
</comment>
<feature type="region of interest" description="Disordered" evidence="2">
    <location>
        <begin position="264"/>
        <end position="316"/>
    </location>
</feature>
<dbReference type="RefSeq" id="WP_146357678.1">
    <property type="nucleotide sequence ID" value="NZ_VOBR01000025.1"/>
</dbReference>
<keyword evidence="1" id="KW-0175">Coiled coil</keyword>
<organism evidence="3 4">
    <name type="scientific">Lentzea tibetensis</name>
    <dbReference type="NCBI Taxonomy" id="2591470"/>
    <lineage>
        <taxon>Bacteria</taxon>
        <taxon>Bacillati</taxon>
        <taxon>Actinomycetota</taxon>
        <taxon>Actinomycetes</taxon>
        <taxon>Pseudonocardiales</taxon>
        <taxon>Pseudonocardiaceae</taxon>
        <taxon>Lentzea</taxon>
    </lineage>
</organism>
<dbReference type="EMBL" id="VOBR01000025">
    <property type="protein sequence ID" value="TWP47577.1"/>
    <property type="molecule type" value="Genomic_DNA"/>
</dbReference>
<dbReference type="Proteomes" id="UP000316639">
    <property type="component" value="Unassembled WGS sequence"/>
</dbReference>
<evidence type="ECO:0000313" key="4">
    <source>
        <dbReference type="Proteomes" id="UP000316639"/>
    </source>
</evidence>
<evidence type="ECO:0000313" key="3">
    <source>
        <dbReference type="EMBL" id="TWP47577.1"/>
    </source>
</evidence>
<protein>
    <recommendedName>
        <fullName evidence="5">Cellulose-binding protein</fullName>
    </recommendedName>
</protein>
<keyword evidence="4" id="KW-1185">Reference proteome</keyword>
<evidence type="ECO:0008006" key="5">
    <source>
        <dbReference type="Google" id="ProtNLM"/>
    </source>
</evidence>
<feature type="coiled-coil region" evidence="1">
    <location>
        <begin position="42"/>
        <end position="76"/>
    </location>
</feature>
<dbReference type="OrthoDB" id="5178145at2"/>
<evidence type="ECO:0000256" key="2">
    <source>
        <dbReference type="SAM" id="MobiDB-lite"/>
    </source>
</evidence>
<sequence>MTAELVPLRTGFDLAWTGFRRDQVRHYVRHVEEELRILAVDRDAARSEAASLVAQLEGARTENRRLRARIDRVCRTPITVDGAGERLRHMVDLAHAEAEEVVVRARALGEQSWHAARVAEAGLRRRHSWLVGEVEARHREMRAEHEELMREAHERVAELVGQAETRRRELDEEAARQRQRVLADFELAMTTRRAEATRRLAEQESAARDRVARMIGDATRRVEILCEHRDRVADVLRTVQELLTRAAGHVGLPPVPEQRAFVRGGTADPRCAPSPAADEDRPVAGVERFWPHRNGGRDGRGGTSPQEPVGQPGSRS</sequence>
<name>A0A563EL16_9PSEU</name>
<feature type="coiled-coil region" evidence="1">
    <location>
        <begin position="131"/>
        <end position="180"/>
    </location>
</feature>